<dbReference type="InterPro" id="IPR001876">
    <property type="entry name" value="Znf_RanBP2"/>
</dbReference>
<evidence type="ECO:0000259" key="10">
    <source>
        <dbReference type="PROSITE" id="PS50199"/>
    </source>
</evidence>
<evidence type="ECO:0000256" key="9">
    <source>
        <dbReference type="SAM" id="MobiDB-lite"/>
    </source>
</evidence>
<feature type="compositionally biased region" description="Polar residues" evidence="9">
    <location>
        <begin position="338"/>
        <end position="359"/>
    </location>
</feature>
<evidence type="ECO:0000256" key="2">
    <source>
        <dbReference type="ARBA" id="ARBA00022723"/>
    </source>
</evidence>
<reference evidence="11" key="1">
    <citation type="submission" date="2016-01" db="EMBL/GenBank/DDBJ databases">
        <title>Reference transcriptome for the parasite Schistocephalus solidus: insights into the molecular evolution of parasitism.</title>
        <authorList>
            <person name="Hebert F.O."/>
            <person name="Grambauer S."/>
            <person name="Barber I."/>
            <person name="Landry C.R."/>
            <person name="Aubin-Horth N."/>
        </authorList>
    </citation>
    <scope>NUCLEOTIDE SEQUENCE</scope>
</reference>
<feature type="compositionally biased region" description="Basic residues" evidence="9">
    <location>
        <begin position="361"/>
        <end position="370"/>
    </location>
</feature>
<dbReference type="InterPro" id="IPR039958">
    <property type="entry name" value="RYBP/YAF2"/>
</dbReference>
<dbReference type="PROSITE" id="PS50199">
    <property type="entry name" value="ZF_RANBP2_2"/>
    <property type="match status" value="1"/>
</dbReference>
<dbReference type="PANTHER" id="PTHR12920">
    <property type="entry name" value="RYBP AND YAF2-RELATED"/>
    <property type="match status" value="1"/>
</dbReference>
<dbReference type="Pfam" id="PF17219">
    <property type="entry name" value="YAF2_RYBP"/>
    <property type="match status" value="1"/>
</dbReference>
<organism evidence="11">
    <name type="scientific">Schistocephalus solidus</name>
    <name type="common">Tapeworm</name>
    <dbReference type="NCBI Taxonomy" id="70667"/>
    <lineage>
        <taxon>Eukaryota</taxon>
        <taxon>Metazoa</taxon>
        <taxon>Spiralia</taxon>
        <taxon>Lophotrochozoa</taxon>
        <taxon>Platyhelminthes</taxon>
        <taxon>Cestoda</taxon>
        <taxon>Eucestoda</taxon>
        <taxon>Diphyllobothriidea</taxon>
        <taxon>Diphyllobothriidae</taxon>
        <taxon>Schistocephalus</taxon>
    </lineage>
</organism>
<dbReference type="GO" id="GO:0005634">
    <property type="term" value="C:nucleus"/>
    <property type="evidence" value="ECO:0007669"/>
    <property type="project" value="UniProtKB-SubCell"/>
</dbReference>
<dbReference type="GO" id="GO:0003677">
    <property type="term" value="F:DNA binding"/>
    <property type="evidence" value="ECO:0007669"/>
    <property type="project" value="TreeGrafter"/>
</dbReference>
<evidence type="ECO:0000256" key="8">
    <source>
        <dbReference type="PROSITE-ProRule" id="PRU00322"/>
    </source>
</evidence>
<keyword evidence="3 8" id="KW-0863">Zinc-finger</keyword>
<feature type="region of interest" description="Disordered" evidence="9">
    <location>
        <begin position="338"/>
        <end position="417"/>
    </location>
</feature>
<comment type="subcellular location">
    <subcellularLocation>
        <location evidence="1">Nucleus</location>
    </subcellularLocation>
</comment>
<dbReference type="GO" id="GO:0045893">
    <property type="term" value="P:positive regulation of DNA-templated transcription"/>
    <property type="evidence" value="ECO:0007669"/>
    <property type="project" value="InterPro"/>
</dbReference>
<dbReference type="PANTHER" id="PTHR12920:SF4">
    <property type="entry name" value="GEO03726P1"/>
    <property type="match status" value="1"/>
</dbReference>
<dbReference type="EMBL" id="GEEE01020175">
    <property type="protein sequence ID" value="JAP43050.1"/>
    <property type="molecule type" value="Transcribed_RNA"/>
</dbReference>
<feature type="region of interest" description="Disordered" evidence="9">
    <location>
        <begin position="76"/>
        <end position="101"/>
    </location>
</feature>
<dbReference type="InterPro" id="IPR033774">
    <property type="entry name" value="YAF2_RYBP"/>
</dbReference>
<name>A0A0X3NV62_SCHSO</name>
<evidence type="ECO:0000256" key="7">
    <source>
        <dbReference type="ARBA" id="ARBA00023242"/>
    </source>
</evidence>
<dbReference type="GO" id="GO:0008270">
    <property type="term" value="F:zinc ion binding"/>
    <property type="evidence" value="ECO:0007669"/>
    <property type="project" value="UniProtKB-KW"/>
</dbReference>
<keyword evidence="4" id="KW-0862">Zinc</keyword>
<keyword evidence="5" id="KW-0805">Transcription regulation</keyword>
<feature type="region of interest" description="Disordered" evidence="9">
    <location>
        <begin position="449"/>
        <end position="517"/>
    </location>
</feature>
<feature type="domain" description="RanBP2-type" evidence="10">
    <location>
        <begin position="18"/>
        <end position="47"/>
    </location>
</feature>
<feature type="region of interest" description="Disordered" evidence="9">
    <location>
        <begin position="190"/>
        <end position="210"/>
    </location>
</feature>
<evidence type="ECO:0000256" key="6">
    <source>
        <dbReference type="ARBA" id="ARBA00023163"/>
    </source>
</evidence>
<dbReference type="GO" id="GO:0003712">
    <property type="term" value="F:transcription coregulator activity"/>
    <property type="evidence" value="ECO:0007669"/>
    <property type="project" value="TreeGrafter"/>
</dbReference>
<protein>
    <recommendedName>
        <fullName evidence="10">RanBP2-type domain-containing protein</fullName>
    </recommendedName>
</protein>
<evidence type="ECO:0000256" key="5">
    <source>
        <dbReference type="ARBA" id="ARBA00023015"/>
    </source>
</evidence>
<feature type="compositionally biased region" description="Gly residues" evidence="9">
    <location>
        <begin position="87"/>
        <end position="101"/>
    </location>
</feature>
<sequence>MEARHANASRKRKLRNVDDEAWDCSVCTYKNSPEAFRCEMCQTRKGTSTRKPKLNPQIVEEQSFIARAIIKEREEEGLRKRREARGTAGGGSGGAGGPGASGAGVGGSIAGSDCGMLKGAAAAAHALLPSLCNVDRSSPLLFEIFANGYSVVITEYQPKVTAARSSTSVADSPVPSNSSSLLGFTSTPLGVNSGQVSPAEPPQPQLSSTRGGCQFAEFPHVDDSFVYGASRSAVGPRPMNHSPSCCQPGGEETVVHVKTEPSRHSNFTNSMALVTADLKPFVFSTAAALSSSSSSASSTSSVPYPTPPQEDRLQAFVECPLPATEGTDKTVLMTHKQSAHPSDVQMTPTPVRSCPSSFRGTKGRLKRRPPHSISDITDPASTILEQEEENVKEAPSWVARSRPKQRRFSTPKSLHVSPSFSRLVSPRFLRSHLGGSNTRQASRVARASLYQNTDQLRPPRASHKRRKLLGSQTGLSGGPSVRRPTAGSIAGGGGAQRNHPAKLQPSASPASLTSTSPRAVKQAVVEVSLAANAMPTVCQPTAVAAETSEDGGEVTECKRLASSTTAAATTTTTSKSIAINGCPSTESSKNTTAMTDSCGALTLEMSAF</sequence>
<proteinExistence type="predicted"/>
<keyword evidence="6" id="KW-0804">Transcription</keyword>
<evidence type="ECO:0000256" key="1">
    <source>
        <dbReference type="ARBA" id="ARBA00004123"/>
    </source>
</evidence>
<dbReference type="PROSITE" id="PS01358">
    <property type="entry name" value="ZF_RANBP2_1"/>
    <property type="match status" value="1"/>
</dbReference>
<evidence type="ECO:0000256" key="4">
    <source>
        <dbReference type="ARBA" id="ARBA00022833"/>
    </source>
</evidence>
<feature type="compositionally biased region" description="Low complexity" evidence="9">
    <location>
        <begin position="505"/>
        <end position="517"/>
    </location>
</feature>
<dbReference type="SUPFAM" id="SSF90209">
    <property type="entry name" value="Ran binding protein zinc finger-like"/>
    <property type="match status" value="1"/>
</dbReference>
<evidence type="ECO:0000256" key="3">
    <source>
        <dbReference type="ARBA" id="ARBA00022771"/>
    </source>
</evidence>
<dbReference type="AlphaFoldDB" id="A0A0X3NV62"/>
<evidence type="ECO:0000313" key="11">
    <source>
        <dbReference type="EMBL" id="JAP43050.1"/>
    </source>
</evidence>
<keyword evidence="2" id="KW-0479">Metal-binding</keyword>
<dbReference type="SMART" id="SM00547">
    <property type="entry name" value="ZnF_RBZ"/>
    <property type="match status" value="1"/>
</dbReference>
<dbReference type="Pfam" id="PF00641">
    <property type="entry name" value="Zn_ribbon_RanBP"/>
    <property type="match status" value="1"/>
</dbReference>
<dbReference type="Gene3D" id="4.10.1060.10">
    <property type="entry name" value="Zinc finger, RanBP2-type"/>
    <property type="match status" value="1"/>
</dbReference>
<gene>
    <name evidence="11" type="ORF">TR165523</name>
</gene>
<accession>A0A0X3NV62</accession>
<dbReference type="InterPro" id="IPR036443">
    <property type="entry name" value="Znf_RanBP2_sf"/>
</dbReference>
<keyword evidence="7" id="KW-0539">Nucleus</keyword>